<sequence length="80" mass="9343">MTDVKVLSTERLQALIVDTESTLKQLTVELERREFLQQANEIGRLEKHITDAELSLVTIRQFLAYLIDDLKEKANDEKRK</sequence>
<dbReference type="EMBL" id="JAWDIO010000002">
    <property type="protein sequence ID" value="MDU0356191.1"/>
    <property type="molecule type" value="Genomic_DNA"/>
</dbReference>
<keyword evidence="2" id="KW-1185">Reference proteome</keyword>
<dbReference type="RefSeq" id="WP_316027694.1">
    <property type="nucleotide sequence ID" value="NZ_JAWDIO010000002.1"/>
</dbReference>
<accession>A0ABU3T1Q0</accession>
<protein>
    <submittedName>
        <fullName evidence="1">Uncharacterized protein</fullName>
    </submittedName>
</protein>
<organism evidence="1 2">
    <name type="scientific">Paraglaciecola aquimarina</name>
    <dbReference type="NCBI Taxonomy" id="1235557"/>
    <lineage>
        <taxon>Bacteria</taxon>
        <taxon>Pseudomonadati</taxon>
        <taxon>Pseudomonadota</taxon>
        <taxon>Gammaproteobacteria</taxon>
        <taxon>Alteromonadales</taxon>
        <taxon>Alteromonadaceae</taxon>
        <taxon>Paraglaciecola</taxon>
    </lineage>
</organism>
<proteinExistence type="predicted"/>
<evidence type="ECO:0000313" key="2">
    <source>
        <dbReference type="Proteomes" id="UP001247805"/>
    </source>
</evidence>
<dbReference type="Proteomes" id="UP001247805">
    <property type="component" value="Unassembled WGS sequence"/>
</dbReference>
<evidence type="ECO:0000313" key="1">
    <source>
        <dbReference type="EMBL" id="MDU0356191.1"/>
    </source>
</evidence>
<name>A0ABU3T1Q0_9ALTE</name>
<gene>
    <name evidence="1" type="ORF">RS130_21975</name>
</gene>
<comment type="caution">
    <text evidence="1">The sequence shown here is derived from an EMBL/GenBank/DDBJ whole genome shotgun (WGS) entry which is preliminary data.</text>
</comment>
<reference evidence="1 2" key="1">
    <citation type="submission" date="2023-10" db="EMBL/GenBank/DDBJ databases">
        <title>Glaciecola aquimarina strain GGW-M5 nov., isolated from a coastal seawater.</title>
        <authorList>
            <person name="Bayburt H."/>
            <person name="Kim J.M."/>
            <person name="Choi B.J."/>
            <person name="Jeon C.O."/>
        </authorList>
    </citation>
    <scope>NUCLEOTIDE SEQUENCE [LARGE SCALE GENOMIC DNA]</scope>
    <source>
        <strain evidence="1 2">KCTC 32108</strain>
    </source>
</reference>